<reference evidence="3 4" key="1">
    <citation type="submission" date="2019-05" db="EMBL/GenBank/DDBJ databases">
        <authorList>
            <consortium name="Pathogen Informatics"/>
        </authorList>
    </citation>
    <scope>NUCLEOTIDE SEQUENCE [LARGE SCALE GENOMIC DNA]</scope>
    <source>
        <strain evidence="3 4">NCTC5386</strain>
    </source>
</reference>
<dbReference type="PROSITE" id="PS50943">
    <property type="entry name" value="HTH_CROC1"/>
    <property type="match status" value="1"/>
</dbReference>
<dbReference type="CDD" id="cd00093">
    <property type="entry name" value="HTH_XRE"/>
    <property type="match status" value="1"/>
</dbReference>
<evidence type="ECO:0000313" key="3">
    <source>
        <dbReference type="EMBL" id="VTS13469.1"/>
    </source>
</evidence>
<protein>
    <submittedName>
        <fullName evidence="3">Transcriptional repressor DicA</fullName>
    </submittedName>
</protein>
<dbReference type="InterPro" id="IPR001387">
    <property type="entry name" value="Cro/C1-type_HTH"/>
</dbReference>
<feature type="compositionally biased region" description="Basic residues" evidence="1">
    <location>
        <begin position="1"/>
        <end position="12"/>
    </location>
</feature>
<evidence type="ECO:0000259" key="2">
    <source>
        <dbReference type="PROSITE" id="PS50943"/>
    </source>
</evidence>
<accession>A0A4U9XKC4</accession>
<dbReference type="AlphaFoldDB" id="A0A4U9XKC4"/>
<dbReference type="SUPFAM" id="SSF47413">
    <property type="entry name" value="lambda repressor-like DNA-binding domains"/>
    <property type="match status" value="1"/>
</dbReference>
<gene>
    <name evidence="3" type="ORF">NCTC5386_00983</name>
</gene>
<dbReference type="Proteomes" id="UP000394068">
    <property type="component" value="Unassembled WGS sequence"/>
</dbReference>
<name>A0A4U9XKC4_9STRE</name>
<sequence length="176" mass="20777">MIKRHSFNKHAPKHEPEPYAEGTLKDLRLKLGLTQKELSTIIGYSETSIRTWEHSNSAPTNVIHKLQKMYEDTKDHIKYDGTDIIEKVSYIKQRLGISYNRLAQLMGVRYGTTVKGWMDGAKPKMKHIAEINRMYYELEDRYKPNPQKQRPTFCQLDPLDRNSWKMEIENPVIVWK</sequence>
<feature type="domain" description="HTH cro/C1-type" evidence="2">
    <location>
        <begin position="24"/>
        <end position="60"/>
    </location>
</feature>
<proteinExistence type="predicted"/>
<dbReference type="Pfam" id="PF01381">
    <property type="entry name" value="HTH_3"/>
    <property type="match status" value="1"/>
</dbReference>
<organism evidence="3 4">
    <name type="scientific">Streptococcus pseudoporcinus</name>
    <dbReference type="NCBI Taxonomy" id="361101"/>
    <lineage>
        <taxon>Bacteria</taxon>
        <taxon>Bacillati</taxon>
        <taxon>Bacillota</taxon>
        <taxon>Bacilli</taxon>
        <taxon>Lactobacillales</taxon>
        <taxon>Streptococcaceae</taxon>
        <taxon>Streptococcus</taxon>
    </lineage>
</organism>
<evidence type="ECO:0000256" key="1">
    <source>
        <dbReference type="SAM" id="MobiDB-lite"/>
    </source>
</evidence>
<dbReference type="Gene3D" id="1.10.260.40">
    <property type="entry name" value="lambda repressor-like DNA-binding domains"/>
    <property type="match status" value="1"/>
</dbReference>
<feature type="region of interest" description="Disordered" evidence="1">
    <location>
        <begin position="1"/>
        <end position="20"/>
    </location>
</feature>
<dbReference type="InterPro" id="IPR010982">
    <property type="entry name" value="Lambda_DNA-bd_dom_sf"/>
</dbReference>
<evidence type="ECO:0000313" key="4">
    <source>
        <dbReference type="Proteomes" id="UP000394068"/>
    </source>
</evidence>
<dbReference type="EMBL" id="CABEHT010000001">
    <property type="protein sequence ID" value="VTS13469.1"/>
    <property type="molecule type" value="Genomic_DNA"/>
</dbReference>
<dbReference type="GO" id="GO:0003677">
    <property type="term" value="F:DNA binding"/>
    <property type="evidence" value="ECO:0007669"/>
    <property type="project" value="InterPro"/>
</dbReference>